<dbReference type="Gene3D" id="1.10.8.60">
    <property type="match status" value="1"/>
</dbReference>
<evidence type="ECO:0000256" key="6">
    <source>
        <dbReference type="ARBA" id="ARBA00019970"/>
    </source>
</evidence>
<dbReference type="CDD" id="cd19528">
    <property type="entry name" value="RecA-like_CDC48_r2-like"/>
    <property type="match status" value="1"/>
</dbReference>
<evidence type="ECO:0000259" key="21">
    <source>
        <dbReference type="SMART" id="SM01072"/>
    </source>
</evidence>
<evidence type="ECO:0000256" key="7">
    <source>
        <dbReference type="ARBA" id="ARBA00022553"/>
    </source>
</evidence>
<keyword evidence="7" id="KW-0597">Phosphoprotein</keyword>
<evidence type="ECO:0000256" key="19">
    <source>
        <dbReference type="SAM" id="MobiDB-lite"/>
    </source>
</evidence>
<keyword evidence="11 18" id="KW-0067">ATP-binding</keyword>
<proteinExistence type="inferred from homology"/>
<dbReference type="Gene3D" id="3.40.50.300">
    <property type="entry name" value="P-loop containing nucleotide triphosphate hydrolases"/>
    <property type="match status" value="2"/>
</dbReference>
<evidence type="ECO:0000256" key="17">
    <source>
        <dbReference type="ARBA" id="ARBA00048883"/>
    </source>
</evidence>
<keyword evidence="13" id="KW-0446">Lipid-binding</keyword>
<dbReference type="EMBL" id="JAATIS010001241">
    <property type="protein sequence ID" value="KAG2466998.1"/>
    <property type="molecule type" value="Genomic_DNA"/>
</dbReference>
<dbReference type="GO" id="GO:0097352">
    <property type="term" value="P:autophagosome maturation"/>
    <property type="evidence" value="ECO:0007669"/>
    <property type="project" value="TreeGrafter"/>
</dbReference>
<comment type="similarity">
    <text evidence="4 18">Belongs to the AAA ATPase family.</text>
</comment>
<dbReference type="GO" id="GO:0034098">
    <property type="term" value="C:VCP-NPL4-UFD1 AAA ATPase complex"/>
    <property type="evidence" value="ECO:0007669"/>
    <property type="project" value="TreeGrafter"/>
</dbReference>
<evidence type="ECO:0000256" key="3">
    <source>
        <dbReference type="ARBA" id="ARBA00004514"/>
    </source>
</evidence>
<name>A0A8X7XE62_POLSE</name>
<dbReference type="FunFam" id="2.40.40.20:FF:000003">
    <property type="entry name" value="Transitional endoplasmic reticulum ATPase"/>
    <property type="match status" value="1"/>
</dbReference>
<feature type="domain" description="CDC48" evidence="21">
    <location>
        <begin position="80"/>
        <end position="146"/>
    </location>
</feature>
<dbReference type="PANTHER" id="PTHR23077:SF69">
    <property type="entry name" value="TRANSITIONAL ENDOPLASMIC RETICULUM ATPASE"/>
    <property type="match status" value="1"/>
</dbReference>
<gene>
    <name evidence="23" type="primary">Vcp_0</name>
    <name evidence="23" type="ORF">GTO96_0020318</name>
</gene>
<dbReference type="InterPro" id="IPR050168">
    <property type="entry name" value="AAA_ATPase_domain"/>
</dbReference>
<dbReference type="Pfam" id="PF17862">
    <property type="entry name" value="AAA_lid_3"/>
    <property type="match status" value="1"/>
</dbReference>
<dbReference type="Pfam" id="PF02933">
    <property type="entry name" value="CDC48_2"/>
    <property type="match status" value="1"/>
</dbReference>
<dbReference type="PROSITE" id="PS00674">
    <property type="entry name" value="AAA"/>
    <property type="match status" value="1"/>
</dbReference>
<comment type="subcellular location">
    <subcellularLocation>
        <location evidence="3">Cytoplasm</location>
        <location evidence="3">Cytosol</location>
    </subcellularLocation>
    <subcellularLocation>
        <location evidence="2">Endoplasmic reticulum</location>
    </subcellularLocation>
    <subcellularLocation>
        <location evidence="1">Nucleus</location>
    </subcellularLocation>
</comment>
<feature type="non-terminal residue" evidence="23">
    <location>
        <position position="676"/>
    </location>
</feature>
<dbReference type="FunFam" id="3.40.50.300:FF:000048">
    <property type="entry name" value="Transitional endoplasmic reticulum ATPase"/>
    <property type="match status" value="1"/>
</dbReference>
<feature type="domain" description="AAA+ ATPase" evidence="20">
    <location>
        <begin position="192"/>
        <end position="347"/>
    </location>
</feature>
<evidence type="ECO:0000256" key="11">
    <source>
        <dbReference type="ARBA" id="ARBA00022840"/>
    </source>
</evidence>
<feature type="compositionally biased region" description="Gly residues" evidence="19">
    <location>
        <begin position="648"/>
        <end position="662"/>
    </location>
</feature>
<organism evidence="23 24">
    <name type="scientific">Polypterus senegalus</name>
    <name type="common">Senegal bichir</name>
    <dbReference type="NCBI Taxonomy" id="55291"/>
    <lineage>
        <taxon>Eukaryota</taxon>
        <taxon>Metazoa</taxon>
        <taxon>Chordata</taxon>
        <taxon>Craniata</taxon>
        <taxon>Vertebrata</taxon>
        <taxon>Euteleostomi</taxon>
        <taxon>Actinopterygii</taxon>
        <taxon>Polypteriformes</taxon>
        <taxon>Polypteridae</taxon>
        <taxon>Polypterus</taxon>
    </lineage>
</organism>
<evidence type="ECO:0000256" key="2">
    <source>
        <dbReference type="ARBA" id="ARBA00004240"/>
    </source>
</evidence>
<feature type="domain" description="AAA+ ATPase" evidence="20">
    <location>
        <begin position="382"/>
        <end position="521"/>
    </location>
</feature>
<evidence type="ECO:0000256" key="16">
    <source>
        <dbReference type="ARBA" id="ARBA00031860"/>
    </source>
</evidence>
<dbReference type="SMART" id="SM01073">
    <property type="entry name" value="CDC48_N"/>
    <property type="match status" value="1"/>
</dbReference>
<keyword evidence="9" id="KW-0227">DNA damage</keyword>
<dbReference type="Gene3D" id="2.40.40.20">
    <property type="match status" value="1"/>
</dbReference>
<dbReference type="SMART" id="SM01072">
    <property type="entry name" value="CDC48_2"/>
    <property type="match status" value="1"/>
</dbReference>
<dbReference type="InterPro" id="IPR004201">
    <property type="entry name" value="Cdc48_dom2"/>
</dbReference>
<evidence type="ECO:0000256" key="9">
    <source>
        <dbReference type="ARBA" id="ARBA00022763"/>
    </source>
</evidence>
<dbReference type="InterPro" id="IPR003959">
    <property type="entry name" value="ATPase_AAA_core"/>
</dbReference>
<dbReference type="Pfam" id="PF02359">
    <property type="entry name" value="CDC48_N"/>
    <property type="match status" value="1"/>
</dbReference>
<keyword evidence="24" id="KW-1185">Reference proteome</keyword>
<dbReference type="GO" id="GO:0005634">
    <property type="term" value="C:nucleus"/>
    <property type="evidence" value="ECO:0007669"/>
    <property type="project" value="UniProtKB-SubCell"/>
</dbReference>
<accession>A0A8X7XE62</accession>
<evidence type="ECO:0000256" key="1">
    <source>
        <dbReference type="ARBA" id="ARBA00004123"/>
    </source>
</evidence>
<dbReference type="InterPro" id="IPR009010">
    <property type="entry name" value="Asp_de-COase-like_dom_sf"/>
</dbReference>
<dbReference type="GO" id="GO:0008289">
    <property type="term" value="F:lipid binding"/>
    <property type="evidence" value="ECO:0007669"/>
    <property type="project" value="UniProtKB-KW"/>
</dbReference>
<feature type="region of interest" description="Disordered" evidence="19">
    <location>
        <begin position="577"/>
        <end position="596"/>
    </location>
</feature>
<dbReference type="SUPFAM" id="SSF52540">
    <property type="entry name" value="P-loop containing nucleoside triphosphate hydrolases"/>
    <property type="match status" value="2"/>
</dbReference>
<feature type="region of interest" description="Disordered" evidence="19">
    <location>
        <begin position="637"/>
        <end position="676"/>
    </location>
</feature>
<evidence type="ECO:0000313" key="23">
    <source>
        <dbReference type="EMBL" id="KAG2466998.1"/>
    </source>
</evidence>
<dbReference type="Gene3D" id="3.10.330.10">
    <property type="match status" value="1"/>
</dbReference>
<dbReference type="SUPFAM" id="SSF50692">
    <property type="entry name" value="ADC-like"/>
    <property type="match status" value="1"/>
</dbReference>
<dbReference type="InterPro" id="IPR029067">
    <property type="entry name" value="CDC48_domain_2-like_sf"/>
</dbReference>
<dbReference type="EC" id="3.6.4.6" evidence="5"/>
<reference evidence="23 24" key="1">
    <citation type="journal article" date="2021" name="Cell">
        <title>Tracing the genetic footprints of vertebrate landing in non-teleost ray-finned fishes.</title>
        <authorList>
            <person name="Bi X."/>
            <person name="Wang K."/>
            <person name="Yang L."/>
            <person name="Pan H."/>
            <person name="Jiang H."/>
            <person name="Wei Q."/>
            <person name="Fang M."/>
            <person name="Yu H."/>
            <person name="Zhu C."/>
            <person name="Cai Y."/>
            <person name="He Y."/>
            <person name="Gan X."/>
            <person name="Zeng H."/>
            <person name="Yu D."/>
            <person name="Zhu Y."/>
            <person name="Jiang H."/>
            <person name="Qiu Q."/>
            <person name="Yang H."/>
            <person name="Zhang Y.E."/>
            <person name="Wang W."/>
            <person name="Zhu M."/>
            <person name="He S."/>
            <person name="Zhang G."/>
        </authorList>
    </citation>
    <scope>NUCLEOTIDE SEQUENCE [LARGE SCALE GENOMIC DNA]</scope>
    <source>
        <strain evidence="23">Bchr_013</strain>
    </source>
</reference>
<feature type="non-terminal residue" evidence="23">
    <location>
        <position position="1"/>
    </location>
</feature>
<evidence type="ECO:0000256" key="4">
    <source>
        <dbReference type="ARBA" id="ARBA00006914"/>
    </source>
</evidence>
<dbReference type="InterPro" id="IPR003960">
    <property type="entry name" value="ATPase_AAA_CS"/>
</dbReference>
<evidence type="ECO:0000259" key="20">
    <source>
        <dbReference type="SMART" id="SM00382"/>
    </source>
</evidence>
<dbReference type="FunFam" id="3.10.330.10:FF:000001">
    <property type="entry name" value="Cell division control 48"/>
    <property type="match status" value="1"/>
</dbReference>
<dbReference type="InterPro" id="IPR041569">
    <property type="entry name" value="AAA_lid_3"/>
</dbReference>
<dbReference type="FunFam" id="3.40.50.300:FF:000012">
    <property type="entry name" value="Transitional endoplasmic reticulum ATPase"/>
    <property type="match status" value="1"/>
</dbReference>
<evidence type="ECO:0000256" key="5">
    <source>
        <dbReference type="ARBA" id="ARBA00012674"/>
    </source>
</evidence>
<dbReference type="GO" id="GO:0016887">
    <property type="term" value="F:ATP hydrolysis activity"/>
    <property type="evidence" value="ECO:0007669"/>
    <property type="project" value="InterPro"/>
</dbReference>
<dbReference type="Pfam" id="PF09336">
    <property type="entry name" value="Vps4_C"/>
    <property type="match status" value="1"/>
</dbReference>
<keyword evidence="8 18" id="KW-0547">Nucleotide-binding</keyword>
<dbReference type="AlphaFoldDB" id="A0A8X7XE62"/>
<evidence type="ECO:0000256" key="12">
    <source>
        <dbReference type="ARBA" id="ARBA00023006"/>
    </source>
</evidence>
<feature type="domain" description="CDC48 N-terminal subdomain" evidence="22">
    <location>
        <begin position="1"/>
        <end position="63"/>
    </location>
</feature>
<dbReference type="Gene3D" id="6.10.20.150">
    <property type="match status" value="1"/>
</dbReference>
<keyword evidence="14" id="KW-0234">DNA repair</keyword>
<dbReference type="GO" id="GO:0030970">
    <property type="term" value="P:retrograde protein transport, ER to cytosol"/>
    <property type="evidence" value="ECO:0007669"/>
    <property type="project" value="TreeGrafter"/>
</dbReference>
<keyword evidence="15" id="KW-0539">Nucleus</keyword>
<evidence type="ECO:0000259" key="22">
    <source>
        <dbReference type="SMART" id="SM01073"/>
    </source>
</evidence>
<evidence type="ECO:0000256" key="14">
    <source>
        <dbReference type="ARBA" id="ARBA00023204"/>
    </source>
</evidence>
<dbReference type="SMART" id="SM00382">
    <property type="entry name" value="AAA"/>
    <property type="match status" value="2"/>
</dbReference>
<protein>
    <recommendedName>
        <fullName evidence="6">Transitional endoplasmic reticulum ATPase</fullName>
        <ecNumber evidence="5">3.6.4.6</ecNumber>
    </recommendedName>
    <alternativeName>
        <fullName evidence="16">Valosin-containing protein</fullName>
    </alternativeName>
</protein>
<dbReference type="GO" id="GO:0006281">
    <property type="term" value="P:DNA repair"/>
    <property type="evidence" value="ECO:0007669"/>
    <property type="project" value="UniProtKB-KW"/>
</dbReference>
<dbReference type="GO" id="GO:0051228">
    <property type="term" value="P:mitotic spindle disassembly"/>
    <property type="evidence" value="ECO:0007669"/>
    <property type="project" value="TreeGrafter"/>
</dbReference>
<dbReference type="SUPFAM" id="SSF54585">
    <property type="entry name" value="Cdc48 domain 2-like"/>
    <property type="match status" value="1"/>
</dbReference>
<evidence type="ECO:0000256" key="15">
    <source>
        <dbReference type="ARBA" id="ARBA00023242"/>
    </source>
</evidence>
<dbReference type="InterPro" id="IPR015415">
    <property type="entry name" value="Spast_Vps4_C"/>
</dbReference>
<keyword evidence="10" id="KW-0256">Endoplasmic reticulum</keyword>
<evidence type="ECO:0000313" key="24">
    <source>
        <dbReference type="Proteomes" id="UP000886611"/>
    </source>
</evidence>
<dbReference type="Proteomes" id="UP000886611">
    <property type="component" value="Unassembled WGS sequence"/>
</dbReference>
<dbReference type="GO" id="GO:0031593">
    <property type="term" value="F:polyubiquitin modification-dependent protein binding"/>
    <property type="evidence" value="ECO:0007669"/>
    <property type="project" value="TreeGrafter"/>
</dbReference>
<feature type="compositionally biased region" description="Low complexity" evidence="19">
    <location>
        <begin position="637"/>
        <end position="647"/>
    </location>
</feature>
<evidence type="ECO:0000256" key="13">
    <source>
        <dbReference type="ARBA" id="ARBA00023121"/>
    </source>
</evidence>
<dbReference type="InterPro" id="IPR027417">
    <property type="entry name" value="P-loop_NTPase"/>
</dbReference>
<dbReference type="GO" id="GO:0005829">
    <property type="term" value="C:cytosol"/>
    <property type="evidence" value="ECO:0007669"/>
    <property type="project" value="UniProtKB-SubCell"/>
</dbReference>
<comment type="catalytic activity">
    <reaction evidence="17">
        <text>ATP + H2O = ADP + phosphate + H(+)</text>
        <dbReference type="Rhea" id="RHEA:13065"/>
        <dbReference type="ChEBI" id="CHEBI:15377"/>
        <dbReference type="ChEBI" id="CHEBI:15378"/>
        <dbReference type="ChEBI" id="CHEBI:30616"/>
        <dbReference type="ChEBI" id="CHEBI:43474"/>
        <dbReference type="ChEBI" id="CHEBI:456216"/>
        <dbReference type="EC" id="3.6.4.6"/>
    </reaction>
</comment>
<evidence type="ECO:0000256" key="18">
    <source>
        <dbReference type="RuleBase" id="RU003651"/>
    </source>
</evidence>
<dbReference type="Pfam" id="PF00004">
    <property type="entry name" value="AAA"/>
    <property type="match status" value="2"/>
</dbReference>
<sequence>MDELQLFRGDTVLLKGKKRRETVCIVLSDDTCSDEKVRMNRVVRNNLRVRLGDVISIQPCPDVKYGKRIHVLPIDDTVEGITGNLFEVFLKPYFLEAYRPIRKGDIFLVRGGMRAVEFKVVETDPSPYCIVAPDTVIHCEGEPIKREDEEESLNEVGYDDIGGVRKQLAQIKEMVELPLRHPALFKAIGVKPPRGILLYGPPGTGKTLIARAVANETGAFFFLINGPEIMSKLAGESESNLRKAFEEAEKNAPAIIFIDELDAIAPKREKVANETHGHVGADLAALCSEAALQAIRKKMDLIDLEDETIDAEVMNSLAVTMDDFRWALSQSNPSALRETVVEVPNITWEDIGGLEDVKRELQELVQYPVEHPDKFLKFGMTPSKGVLFYGPPGCGKTLLAKAIANECQANFISIKGPELLTMWFGESEANVREIFDKARQAAPCVLFFDELDSIAKARGGNVGDGGGAADRVINQILTEMDGMSTKKNVFIIGATNRPDIIDPAILRPGRLDQLIYIPLPDEKSRIAILKANLRKSPDVDLDFLAKMTNGFSGADLTEICQRACKLAIRESIENEIRRERERQTNPSAMEVEEDDPVPEIRKDHFEEAMRFARRSVSDNDIRKYEMFAQTLQQSRGFGSFRFPSSNQGGAGPSQGSAGGSGGNVFSNDDNDDDLYG</sequence>
<dbReference type="PANTHER" id="PTHR23077">
    <property type="entry name" value="AAA-FAMILY ATPASE"/>
    <property type="match status" value="1"/>
</dbReference>
<dbReference type="GO" id="GO:0005524">
    <property type="term" value="F:ATP binding"/>
    <property type="evidence" value="ECO:0007669"/>
    <property type="project" value="UniProtKB-KW"/>
</dbReference>
<evidence type="ECO:0000256" key="8">
    <source>
        <dbReference type="ARBA" id="ARBA00022741"/>
    </source>
</evidence>
<dbReference type="InterPro" id="IPR003593">
    <property type="entry name" value="AAA+_ATPase"/>
</dbReference>
<keyword evidence="12" id="KW-0072">Autophagy</keyword>
<dbReference type="InterPro" id="IPR003338">
    <property type="entry name" value="CDC4_N-term_subdom"/>
</dbReference>
<comment type="caution">
    <text evidence="23">The sequence shown here is derived from an EMBL/GenBank/DDBJ whole genome shotgun (WGS) entry which is preliminary data.</text>
</comment>
<evidence type="ECO:0000256" key="10">
    <source>
        <dbReference type="ARBA" id="ARBA00022824"/>
    </source>
</evidence>